<dbReference type="InterPro" id="IPR009003">
    <property type="entry name" value="Peptidase_S1_PA"/>
</dbReference>
<comment type="caution">
    <text evidence="1">The sequence shown here is derived from an EMBL/GenBank/DDBJ whole genome shotgun (WGS) entry which is preliminary data.</text>
</comment>
<keyword evidence="2" id="KW-1185">Reference proteome</keyword>
<accession>A0A2K3UVF5</accession>
<dbReference type="Pfam" id="PF13365">
    <property type="entry name" value="Trypsin_2"/>
    <property type="match status" value="1"/>
</dbReference>
<reference evidence="1 2" key="1">
    <citation type="submission" date="2018-01" db="EMBL/GenBank/DDBJ databases">
        <title>Deinococcus koreensis sp. nov., a radiation-resistant bacterium isolated from river water.</title>
        <authorList>
            <person name="Choi A."/>
        </authorList>
    </citation>
    <scope>NUCLEOTIDE SEQUENCE [LARGE SCALE GENOMIC DNA]</scope>
    <source>
        <strain evidence="1 2">SJW1-2</strain>
    </source>
</reference>
<organism evidence="1 2">
    <name type="scientific">Deinococcus koreensis</name>
    <dbReference type="NCBI Taxonomy" id="2054903"/>
    <lineage>
        <taxon>Bacteria</taxon>
        <taxon>Thermotogati</taxon>
        <taxon>Deinococcota</taxon>
        <taxon>Deinococci</taxon>
        <taxon>Deinococcales</taxon>
        <taxon>Deinococcaceae</taxon>
        <taxon>Deinococcus</taxon>
    </lineage>
</organism>
<dbReference type="EMBL" id="PPPD01000001">
    <property type="protein sequence ID" value="PNY80523.1"/>
    <property type="molecule type" value="Genomic_DNA"/>
</dbReference>
<name>A0A2K3UVF5_9DEIO</name>
<dbReference type="Proteomes" id="UP000236379">
    <property type="component" value="Unassembled WGS sequence"/>
</dbReference>
<dbReference type="SUPFAM" id="SSF50494">
    <property type="entry name" value="Trypsin-like serine proteases"/>
    <property type="match status" value="1"/>
</dbReference>
<evidence type="ECO:0000313" key="1">
    <source>
        <dbReference type="EMBL" id="PNY80523.1"/>
    </source>
</evidence>
<sequence>MLENIGGRPIMRYSIEFAFFSICRITATSLDGMSGGEGTGFLICLNHDTPDSRLMLVTNRHVIPEQDMSVNLSLNSRSKDGQIIIGDRAVTNINMSSIKSFYHPEYDLAAIDITSCVWEPSGPYVKFWVPEQFIPSFDELWPGKEVAYLGYPDGRFDEYNNLPLLRQGIISSYPTLDYNNRKLFLIDTHSYRGSSGSPVFTEFNQKLYLVGIFVELLTTKVLAPFGSQMDIEVELPMGLGVVIKSPVIQDFLNLISSATKN</sequence>
<evidence type="ECO:0000313" key="2">
    <source>
        <dbReference type="Proteomes" id="UP000236379"/>
    </source>
</evidence>
<dbReference type="Gene3D" id="2.40.10.10">
    <property type="entry name" value="Trypsin-like serine proteases"/>
    <property type="match status" value="2"/>
</dbReference>
<evidence type="ECO:0008006" key="3">
    <source>
        <dbReference type="Google" id="ProtNLM"/>
    </source>
</evidence>
<gene>
    <name evidence="1" type="ORF">CVO96_03325</name>
</gene>
<protein>
    <recommendedName>
        <fullName evidence="3">Serine protease</fullName>
    </recommendedName>
</protein>
<proteinExistence type="predicted"/>
<dbReference type="OrthoDB" id="4696264at2"/>
<dbReference type="AlphaFoldDB" id="A0A2K3UVF5"/>
<dbReference type="RefSeq" id="WP_103310307.1">
    <property type="nucleotide sequence ID" value="NZ_PPPD01000001.1"/>
</dbReference>
<dbReference type="InterPro" id="IPR043504">
    <property type="entry name" value="Peptidase_S1_PA_chymotrypsin"/>
</dbReference>